<evidence type="ECO:0000313" key="9">
    <source>
        <dbReference type="Proteomes" id="UP001432027"/>
    </source>
</evidence>
<evidence type="ECO:0000256" key="4">
    <source>
        <dbReference type="ARBA" id="ARBA00023136"/>
    </source>
</evidence>
<dbReference type="PANTHER" id="PTHR23360">
    <property type="entry name" value="G-PROTEIN COUPLED RECEPTORS FAMILY 1 PROFILE DOMAIN-CONTAINING PROTEIN-RELATED"/>
    <property type="match status" value="1"/>
</dbReference>
<dbReference type="EMBL" id="BTSX01000002">
    <property type="protein sequence ID" value="GMS85005.1"/>
    <property type="molecule type" value="Genomic_DNA"/>
</dbReference>
<dbReference type="SUPFAM" id="SSF81321">
    <property type="entry name" value="Family A G protein-coupled receptor-like"/>
    <property type="match status" value="1"/>
</dbReference>
<comment type="caution">
    <text evidence="7">The sequence shown here is derived from an EMBL/GenBank/DDBJ whole genome shotgun (WGS) entry which is preliminary data.</text>
</comment>
<keyword evidence="3 5" id="KW-1133">Transmembrane helix</keyword>
<dbReference type="InterPro" id="IPR047130">
    <property type="entry name" value="7TM_GPCR_Srsx_nematod"/>
</dbReference>
<keyword evidence="4 5" id="KW-0472">Membrane</keyword>
<dbReference type="InterPro" id="IPR017452">
    <property type="entry name" value="GPCR_Rhodpsn_7TM"/>
</dbReference>
<gene>
    <name evidence="8" type="ORF">PENTCL1PPCAC_30666</name>
    <name evidence="7" type="ORF">PENTCL1PPCAC_7180</name>
</gene>
<sequence length="132" mass="14726">MDQLSWRIVRSVYSVLASVAVLGITLNTLLLLTSIKEKSLRSTTNTLIGLCAFFDVIHQMGYLVQFPILFSDYFIDSFICTAVMFLPELGLVSGALCVFSIGIDRMLSITIAVTYKRLPKLYFLKVCVPSCL</sequence>
<keyword evidence="2 5" id="KW-0812">Transmembrane</keyword>
<dbReference type="AlphaFoldDB" id="A0AAV5SY33"/>
<feature type="transmembrane region" description="Helical" evidence="5">
    <location>
        <begin position="12"/>
        <end position="35"/>
    </location>
</feature>
<evidence type="ECO:0000313" key="8">
    <source>
        <dbReference type="EMBL" id="GMT08493.1"/>
    </source>
</evidence>
<dbReference type="Gene3D" id="1.20.1070.10">
    <property type="entry name" value="Rhodopsin 7-helix transmembrane proteins"/>
    <property type="match status" value="1"/>
</dbReference>
<dbReference type="Pfam" id="PF10320">
    <property type="entry name" value="7TM_GPCR_Srsx"/>
    <property type="match status" value="1"/>
</dbReference>
<accession>A0AAV5SY33</accession>
<dbReference type="PANTHER" id="PTHR23360:SF5">
    <property type="entry name" value="G-PROTEIN COUPLED RECEPTORS FAMILY 1 PROFILE DOMAIN-CONTAINING PROTEIN"/>
    <property type="match status" value="1"/>
</dbReference>
<feature type="transmembrane region" description="Helical" evidence="5">
    <location>
        <begin position="47"/>
        <end position="70"/>
    </location>
</feature>
<keyword evidence="9" id="KW-1185">Reference proteome</keyword>
<dbReference type="GO" id="GO:0016020">
    <property type="term" value="C:membrane"/>
    <property type="evidence" value="ECO:0007669"/>
    <property type="project" value="UniProtKB-SubCell"/>
</dbReference>
<feature type="transmembrane region" description="Helical" evidence="5">
    <location>
        <begin position="90"/>
        <end position="115"/>
    </location>
</feature>
<name>A0AAV5SY33_9BILA</name>
<dbReference type="Proteomes" id="UP001432027">
    <property type="component" value="Unassembled WGS sequence"/>
</dbReference>
<dbReference type="InterPro" id="IPR019424">
    <property type="entry name" value="7TM_GPCR_Srsx"/>
</dbReference>
<organism evidence="7 9">
    <name type="scientific">Pristionchus entomophagus</name>
    <dbReference type="NCBI Taxonomy" id="358040"/>
    <lineage>
        <taxon>Eukaryota</taxon>
        <taxon>Metazoa</taxon>
        <taxon>Ecdysozoa</taxon>
        <taxon>Nematoda</taxon>
        <taxon>Chromadorea</taxon>
        <taxon>Rhabditida</taxon>
        <taxon>Rhabditina</taxon>
        <taxon>Diplogasteromorpha</taxon>
        <taxon>Diplogasteroidea</taxon>
        <taxon>Neodiplogasteridae</taxon>
        <taxon>Pristionchus</taxon>
    </lineage>
</organism>
<dbReference type="EMBL" id="BTSX01000103">
    <property type="protein sequence ID" value="GMT08493.1"/>
    <property type="molecule type" value="Genomic_DNA"/>
</dbReference>
<dbReference type="PROSITE" id="PS50262">
    <property type="entry name" value="G_PROTEIN_RECEP_F1_2"/>
    <property type="match status" value="1"/>
</dbReference>
<evidence type="ECO:0000259" key="6">
    <source>
        <dbReference type="PROSITE" id="PS50262"/>
    </source>
</evidence>
<proteinExistence type="predicted"/>
<evidence type="ECO:0000256" key="3">
    <source>
        <dbReference type="ARBA" id="ARBA00022989"/>
    </source>
</evidence>
<evidence type="ECO:0000256" key="1">
    <source>
        <dbReference type="ARBA" id="ARBA00004370"/>
    </source>
</evidence>
<evidence type="ECO:0000313" key="7">
    <source>
        <dbReference type="EMBL" id="GMS85005.1"/>
    </source>
</evidence>
<reference evidence="7" key="1">
    <citation type="submission" date="2023-10" db="EMBL/GenBank/DDBJ databases">
        <title>Genome assembly of Pristionchus species.</title>
        <authorList>
            <person name="Yoshida K."/>
            <person name="Sommer R.J."/>
        </authorList>
    </citation>
    <scope>NUCLEOTIDE SEQUENCE</scope>
    <source>
        <strain evidence="7">RS0144</strain>
    </source>
</reference>
<protein>
    <recommendedName>
        <fullName evidence="6">G-protein coupled receptors family 1 profile domain-containing protein</fullName>
    </recommendedName>
</protein>
<evidence type="ECO:0000256" key="5">
    <source>
        <dbReference type="SAM" id="Phobius"/>
    </source>
</evidence>
<comment type="subcellular location">
    <subcellularLocation>
        <location evidence="1">Membrane</location>
    </subcellularLocation>
</comment>
<feature type="domain" description="G-protein coupled receptors family 1 profile" evidence="6">
    <location>
        <begin position="26"/>
        <end position="132"/>
    </location>
</feature>
<evidence type="ECO:0000256" key="2">
    <source>
        <dbReference type="ARBA" id="ARBA00022692"/>
    </source>
</evidence>